<comment type="caution">
    <text evidence="2">The sequence shown here is derived from an EMBL/GenBank/DDBJ whole genome shotgun (WGS) entry which is preliminary data.</text>
</comment>
<organism evidence="2 3">
    <name type="scientific">Elysia marginata</name>
    <dbReference type="NCBI Taxonomy" id="1093978"/>
    <lineage>
        <taxon>Eukaryota</taxon>
        <taxon>Metazoa</taxon>
        <taxon>Spiralia</taxon>
        <taxon>Lophotrochozoa</taxon>
        <taxon>Mollusca</taxon>
        <taxon>Gastropoda</taxon>
        <taxon>Heterobranchia</taxon>
        <taxon>Euthyneura</taxon>
        <taxon>Panpulmonata</taxon>
        <taxon>Sacoglossa</taxon>
        <taxon>Placobranchoidea</taxon>
        <taxon>Plakobranchidae</taxon>
        <taxon>Elysia</taxon>
    </lineage>
</organism>
<dbReference type="AlphaFoldDB" id="A0AAV4HKS5"/>
<feature type="domain" description="Transposable element P transposase-like RNase H" evidence="1">
    <location>
        <begin position="2"/>
        <end position="112"/>
    </location>
</feature>
<dbReference type="Pfam" id="PF21787">
    <property type="entry name" value="TNP-like_RNaseH_N"/>
    <property type="match status" value="1"/>
</dbReference>
<name>A0AAV4HKS5_9GAST</name>
<gene>
    <name evidence="2" type="ORF">ElyMa_002752900</name>
</gene>
<dbReference type="InterPro" id="IPR048365">
    <property type="entry name" value="TNP-like_RNaseH_N"/>
</dbReference>
<evidence type="ECO:0000313" key="2">
    <source>
        <dbReference type="EMBL" id="GFR97741.1"/>
    </source>
</evidence>
<dbReference type="Proteomes" id="UP000762676">
    <property type="component" value="Unassembled WGS sequence"/>
</dbReference>
<proteinExistence type="predicted"/>
<reference evidence="2 3" key="1">
    <citation type="journal article" date="2021" name="Elife">
        <title>Chloroplast acquisition without the gene transfer in kleptoplastic sea slugs, Plakobranchus ocellatus.</title>
        <authorList>
            <person name="Maeda T."/>
            <person name="Takahashi S."/>
            <person name="Yoshida T."/>
            <person name="Shimamura S."/>
            <person name="Takaki Y."/>
            <person name="Nagai Y."/>
            <person name="Toyoda A."/>
            <person name="Suzuki Y."/>
            <person name="Arimoto A."/>
            <person name="Ishii H."/>
            <person name="Satoh N."/>
            <person name="Nishiyama T."/>
            <person name="Hasebe M."/>
            <person name="Maruyama T."/>
            <person name="Minagawa J."/>
            <person name="Obokata J."/>
            <person name="Shigenobu S."/>
        </authorList>
    </citation>
    <scope>NUCLEOTIDE SEQUENCE [LARGE SCALE GENOMIC DNA]</scope>
</reference>
<evidence type="ECO:0000313" key="3">
    <source>
        <dbReference type="Proteomes" id="UP000762676"/>
    </source>
</evidence>
<evidence type="ECO:0000259" key="1">
    <source>
        <dbReference type="Pfam" id="PF21787"/>
    </source>
</evidence>
<keyword evidence="3" id="KW-1185">Reference proteome</keyword>
<sequence>MKDIIIIFDSLAIKKEYVYDVKSMSFVGAVNFGNLNRNNNSELATEALFFMAVRLKGHWKQPFDYFLGKPNGANQAQLVKHAVSYLSEKGFIVHGVTCDGCFTNQSTAQMLGCSLDPDNIRPYFPHPEYEKEHIFSL</sequence>
<protein>
    <submittedName>
        <fullName evidence="2">THAP domain-containing protein 9</fullName>
    </submittedName>
</protein>
<accession>A0AAV4HKS5</accession>
<dbReference type="EMBL" id="BMAT01005646">
    <property type="protein sequence ID" value="GFR97741.1"/>
    <property type="molecule type" value="Genomic_DNA"/>
</dbReference>